<evidence type="ECO:0000313" key="2">
    <source>
        <dbReference type="Proteomes" id="UP001107558"/>
    </source>
</evidence>
<gene>
    <name evidence="1" type="ORF">PVAND_014973</name>
</gene>
<sequence length="102" mass="11998">MSLCVIPNCHNTKSRGYTLFKLPNEGEKSRAKWIQFIKICGVDTDNLKNEFIKAVHDNIIVGINHCDGIFHKFLILFYERRSKISHQIRLPYRREKFASKFA</sequence>
<organism evidence="1 2">
    <name type="scientific">Polypedilum vanderplanki</name>
    <name type="common">Sleeping chironomid midge</name>
    <dbReference type="NCBI Taxonomy" id="319348"/>
    <lineage>
        <taxon>Eukaryota</taxon>
        <taxon>Metazoa</taxon>
        <taxon>Ecdysozoa</taxon>
        <taxon>Arthropoda</taxon>
        <taxon>Hexapoda</taxon>
        <taxon>Insecta</taxon>
        <taxon>Pterygota</taxon>
        <taxon>Neoptera</taxon>
        <taxon>Endopterygota</taxon>
        <taxon>Diptera</taxon>
        <taxon>Nematocera</taxon>
        <taxon>Chironomoidea</taxon>
        <taxon>Chironomidae</taxon>
        <taxon>Chironominae</taxon>
        <taxon>Polypedilum</taxon>
        <taxon>Polypedilum</taxon>
    </lineage>
</organism>
<name>A0A9J6BAR4_POLVA</name>
<evidence type="ECO:0008006" key="3">
    <source>
        <dbReference type="Google" id="ProtNLM"/>
    </source>
</evidence>
<keyword evidence="2" id="KW-1185">Reference proteome</keyword>
<evidence type="ECO:0000313" key="1">
    <source>
        <dbReference type="EMBL" id="KAG5666969.1"/>
    </source>
</evidence>
<dbReference type="OrthoDB" id="7312725at2759"/>
<reference evidence="1" key="1">
    <citation type="submission" date="2021-03" db="EMBL/GenBank/DDBJ databases">
        <title>Chromosome level genome of the anhydrobiotic midge Polypedilum vanderplanki.</title>
        <authorList>
            <person name="Yoshida Y."/>
            <person name="Kikawada T."/>
            <person name="Gusev O."/>
        </authorList>
    </citation>
    <scope>NUCLEOTIDE SEQUENCE</scope>
    <source>
        <strain evidence="1">NIAS01</strain>
        <tissue evidence="1">Whole body or cell culture</tissue>
    </source>
</reference>
<dbReference type="EMBL" id="JADBJN010000004">
    <property type="protein sequence ID" value="KAG5666969.1"/>
    <property type="molecule type" value="Genomic_DNA"/>
</dbReference>
<protein>
    <recommendedName>
        <fullName evidence="3">THAP-type domain-containing protein</fullName>
    </recommendedName>
</protein>
<accession>A0A9J6BAR4</accession>
<dbReference type="AlphaFoldDB" id="A0A9J6BAR4"/>
<proteinExistence type="predicted"/>
<comment type="caution">
    <text evidence="1">The sequence shown here is derived from an EMBL/GenBank/DDBJ whole genome shotgun (WGS) entry which is preliminary data.</text>
</comment>
<dbReference type="Proteomes" id="UP001107558">
    <property type="component" value="Chromosome 4"/>
</dbReference>